<keyword evidence="1" id="KW-0732">Signal</keyword>
<proteinExistence type="predicted"/>
<comment type="caution">
    <text evidence="2">The sequence shown here is derived from an EMBL/GenBank/DDBJ whole genome shotgun (WGS) entry which is preliminary data.</text>
</comment>
<sequence length="321" mass="34982">MEKMKAWLSSQHRLACLSITFVGFLLSATSVADEAETGISAEQKNWPAQTNKPACDDSMAVEMQRRASFVTLQGLEPARQDAIRLALIDALQNVSGANIARSTQTSTTSTRSSLERETQEHLVLRSDGRVVAWEMLSEEISIDSDEDGFIDVVVRAEICTGADIDHPLVVALEEPGNGLGTEAPELRYKLADALGSYENLSIVPEVPINAYHDIKIVFDHSVDTQTVDNSAQARILQEFGASGALSDDALKYVLTTARATVMAVRFFDQETISETVTRRLRRPTGAQREDDAVALVVEAFLIAGHAVGERLGAGELEYSEQ</sequence>
<accession>A0ABV7B6X6</accession>
<feature type="signal peptide" evidence="1">
    <location>
        <begin position="1"/>
        <end position="32"/>
    </location>
</feature>
<evidence type="ECO:0000313" key="3">
    <source>
        <dbReference type="Proteomes" id="UP001595386"/>
    </source>
</evidence>
<dbReference type="RefSeq" id="WP_379760636.1">
    <property type="nucleotide sequence ID" value="NZ_JBHRSQ010000020.1"/>
</dbReference>
<name>A0ABV7B6X6_9GAMM</name>
<evidence type="ECO:0000313" key="2">
    <source>
        <dbReference type="EMBL" id="MFC2993217.1"/>
    </source>
</evidence>
<evidence type="ECO:0000256" key="1">
    <source>
        <dbReference type="SAM" id="SignalP"/>
    </source>
</evidence>
<organism evidence="2 3">
    <name type="scientific">Halomonas tibetensis</name>
    <dbReference type="NCBI Taxonomy" id="2259590"/>
    <lineage>
        <taxon>Bacteria</taxon>
        <taxon>Pseudomonadati</taxon>
        <taxon>Pseudomonadota</taxon>
        <taxon>Gammaproteobacteria</taxon>
        <taxon>Oceanospirillales</taxon>
        <taxon>Halomonadaceae</taxon>
        <taxon>Halomonas</taxon>
    </lineage>
</organism>
<dbReference type="EMBL" id="JBHRSQ010000020">
    <property type="protein sequence ID" value="MFC2993217.1"/>
    <property type="molecule type" value="Genomic_DNA"/>
</dbReference>
<keyword evidence="3" id="KW-1185">Reference proteome</keyword>
<reference evidence="3" key="1">
    <citation type="journal article" date="2019" name="Int. J. Syst. Evol. Microbiol.">
        <title>The Global Catalogue of Microorganisms (GCM) 10K type strain sequencing project: providing services to taxonomists for standard genome sequencing and annotation.</title>
        <authorList>
            <consortium name="The Broad Institute Genomics Platform"/>
            <consortium name="The Broad Institute Genome Sequencing Center for Infectious Disease"/>
            <person name="Wu L."/>
            <person name="Ma J."/>
        </authorList>
    </citation>
    <scope>NUCLEOTIDE SEQUENCE [LARGE SCALE GENOMIC DNA]</scope>
    <source>
        <strain evidence="3">KCTC 52660</strain>
    </source>
</reference>
<gene>
    <name evidence="2" type="ORF">ACFODV_14425</name>
</gene>
<protein>
    <submittedName>
        <fullName evidence="2">Uncharacterized protein</fullName>
    </submittedName>
</protein>
<dbReference type="Proteomes" id="UP001595386">
    <property type="component" value="Unassembled WGS sequence"/>
</dbReference>
<feature type="chain" id="PRO_5046005384" evidence="1">
    <location>
        <begin position="33"/>
        <end position="321"/>
    </location>
</feature>